<organism evidence="4">
    <name type="scientific">Oscillatoriales cyanobacterium SpSt-402</name>
    <dbReference type="NCBI Taxonomy" id="2282168"/>
    <lineage>
        <taxon>Bacteria</taxon>
        <taxon>Bacillati</taxon>
        <taxon>Cyanobacteriota</taxon>
        <taxon>Cyanophyceae</taxon>
        <taxon>Oscillatoriophycideae</taxon>
        <taxon>Oscillatoriales</taxon>
    </lineage>
</organism>
<evidence type="ECO:0000256" key="2">
    <source>
        <dbReference type="SAM" id="MobiDB-lite"/>
    </source>
</evidence>
<protein>
    <recommendedName>
        <fullName evidence="5">YtxH domain-containing protein</fullName>
    </recommendedName>
</protein>
<accession>A0A832H420</accession>
<evidence type="ECO:0000256" key="3">
    <source>
        <dbReference type="SAM" id="Phobius"/>
    </source>
</evidence>
<keyword evidence="1" id="KW-0175">Coiled coil</keyword>
<proteinExistence type="predicted"/>
<keyword evidence="3" id="KW-0812">Transmembrane</keyword>
<evidence type="ECO:0008006" key="5">
    <source>
        <dbReference type="Google" id="ProtNLM"/>
    </source>
</evidence>
<feature type="region of interest" description="Disordered" evidence="2">
    <location>
        <begin position="95"/>
        <end position="119"/>
    </location>
</feature>
<evidence type="ECO:0000313" key="4">
    <source>
        <dbReference type="EMBL" id="HGW93766.1"/>
    </source>
</evidence>
<sequence length="119" mass="12475">MSQRDGFSSGFLLGTLVGGVVGGVVGALLTARQFSPTAESDETNSGTNALDAKATKRKRLFQAGRDGVDMEAARRSLEDKIAQLNDAIDDVRQQLGGVNGDALEGADEQAIAPDPRRQS</sequence>
<gene>
    <name evidence="4" type="ORF">ENR47_05720</name>
</gene>
<feature type="coiled-coil region" evidence="1">
    <location>
        <begin position="67"/>
        <end position="94"/>
    </location>
</feature>
<reference evidence="4" key="1">
    <citation type="journal article" date="2020" name="mSystems">
        <title>Genome- and Community-Level Interaction Insights into Carbon Utilization and Element Cycling Functions of Hydrothermarchaeota in Hydrothermal Sediment.</title>
        <authorList>
            <person name="Zhou Z."/>
            <person name="Liu Y."/>
            <person name="Xu W."/>
            <person name="Pan J."/>
            <person name="Luo Z.H."/>
            <person name="Li M."/>
        </authorList>
    </citation>
    <scope>NUCLEOTIDE SEQUENCE [LARGE SCALE GENOMIC DNA]</scope>
    <source>
        <strain evidence="4">SpSt-402</strain>
    </source>
</reference>
<keyword evidence="3" id="KW-0472">Membrane</keyword>
<name>A0A832H420_9CYAN</name>
<dbReference type="EMBL" id="DSRD01000371">
    <property type="protein sequence ID" value="HGW93766.1"/>
    <property type="molecule type" value="Genomic_DNA"/>
</dbReference>
<feature type="transmembrane region" description="Helical" evidence="3">
    <location>
        <begin position="6"/>
        <end position="29"/>
    </location>
</feature>
<keyword evidence="3" id="KW-1133">Transmembrane helix</keyword>
<evidence type="ECO:0000256" key="1">
    <source>
        <dbReference type="SAM" id="Coils"/>
    </source>
</evidence>
<comment type="caution">
    <text evidence="4">The sequence shown here is derived from an EMBL/GenBank/DDBJ whole genome shotgun (WGS) entry which is preliminary data.</text>
</comment>
<dbReference type="AlphaFoldDB" id="A0A832H420"/>